<protein>
    <submittedName>
        <fullName evidence="1">Uncharacterized protein</fullName>
    </submittedName>
</protein>
<name>A0A7Z2JBS3_9BURK</name>
<sequence length="215" mass="25049">MDNMQAFHKVSTEQEPWATFLTLNMMRRARDMAFNHCCTEPRAYKDADVRDAVAVCFPDVWRAWREWAGPGSDTILFDTFKPARFAAHHAYERLNLKMIKSREFRYAYTLDEMAAQMQGDEPESYPRWIAEDQFAVRHAVERLVTMKVFSYDDSGLKVQADAATWTIDYLQNIQSAWKWEMDRLNADLEQSHKHLAMLQASGCDTLAELEAHAKQ</sequence>
<dbReference type="EMBL" id="CP046910">
    <property type="protein sequence ID" value="QGZ57185.1"/>
    <property type="molecule type" value="Genomic_DNA"/>
</dbReference>
<evidence type="ECO:0000313" key="2">
    <source>
        <dbReference type="Proteomes" id="UP000434209"/>
    </source>
</evidence>
<gene>
    <name evidence="1" type="ORF">FAZ97_19860</name>
</gene>
<proteinExistence type="predicted"/>
<evidence type="ECO:0000313" key="1">
    <source>
        <dbReference type="EMBL" id="QGZ57185.1"/>
    </source>
</evidence>
<keyword evidence="2" id="KW-1185">Reference proteome</keyword>
<dbReference type="Proteomes" id="UP000434209">
    <property type="component" value="Chromosome 2"/>
</dbReference>
<dbReference type="KEGG" id="pacp:FAZ97_19860"/>
<reference evidence="1 2" key="1">
    <citation type="submission" date="2019-12" db="EMBL/GenBank/DDBJ databases">
        <title>Paraburkholderia acidiphila 7Q-K02 sp. nov and Paraburkholderia acidisoli DHF22 sp. nov., two strains isolated from forest soil.</title>
        <authorList>
            <person name="Gao Z."/>
            <person name="Qiu L."/>
        </authorList>
    </citation>
    <scope>NUCLEOTIDE SEQUENCE [LARGE SCALE GENOMIC DNA]</scope>
    <source>
        <strain evidence="1 2">7Q-K02</strain>
    </source>
</reference>
<accession>A0A7Z2JBS3</accession>
<dbReference type="AlphaFoldDB" id="A0A7Z2JBS3"/>
<organism evidence="1 2">
    <name type="scientific">Paraburkholderia acidiphila</name>
    <dbReference type="NCBI Taxonomy" id="2571747"/>
    <lineage>
        <taxon>Bacteria</taxon>
        <taxon>Pseudomonadati</taxon>
        <taxon>Pseudomonadota</taxon>
        <taxon>Betaproteobacteria</taxon>
        <taxon>Burkholderiales</taxon>
        <taxon>Burkholderiaceae</taxon>
        <taxon>Paraburkholderia</taxon>
    </lineage>
</organism>